<evidence type="ECO:0000313" key="4">
    <source>
        <dbReference type="EMBL" id="OLR95250.1"/>
    </source>
</evidence>
<reference evidence="4 5" key="1">
    <citation type="submission" date="2016-10" db="EMBL/GenBank/DDBJ databases">
        <title>The Draft Genome Sequence of Actinokineospora bangkokensis 44EHWT reveals the biosynthetic pathway of antifungal compounds Thailandins with unusual extender unit butylmalonyl-CoA.</title>
        <authorList>
            <person name="Greule A."/>
            <person name="Intra B."/>
            <person name="Flemming S."/>
            <person name="Rommel M.G."/>
            <person name="Panbangred W."/>
            <person name="Bechthold A."/>
        </authorList>
    </citation>
    <scope>NUCLEOTIDE SEQUENCE [LARGE SCALE GENOMIC DNA]</scope>
    <source>
        <strain evidence="4 5">44EHW</strain>
    </source>
</reference>
<feature type="chain" id="PRO_5039713261" description="Phosphatidic acid phosphatase type 2/haloperoxidase domain-containing protein" evidence="2">
    <location>
        <begin position="29"/>
        <end position="215"/>
    </location>
</feature>
<feature type="transmembrane region" description="Helical" evidence="1">
    <location>
        <begin position="180"/>
        <end position="198"/>
    </location>
</feature>
<dbReference type="EMBL" id="MKQR01000003">
    <property type="protein sequence ID" value="OLR95250.1"/>
    <property type="molecule type" value="Genomic_DNA"/>
</dbReference>
<feature type="signal peptide" evidence="2">
    <location>
        <begin position="1"/>
        <end position="28"/>
    </location>
</feature>
<dbReference type="STRING" id="1193682.BJP25_07115"/>
<dbReference type="InterPro" id="IPR036938">
    <property type="entry name" value="PAP2/HPO_sf"/>
</dbReference>
<keyword evidence="1" id="KW-0812">Transmembrane</keyword>
<evidence type="ECO:0000256" key="1">
    <source>
        <dbReference type="SAM" id="Phobius"/>
    </source>
</evidence>
<dbReference type="AlphaFoldDB" id="A0A1Q9LTA0"/>
<keyword evidence="1" id="KW-1133">Transmembrane helix</keyword>
<feature type="transmembrane region" description="Helical" evidence="1">
    <location>
        <begin position="149"/>
        <end position="168"/>
    </location>
</feature>
<evidence type="ECO:0000313" key="5">
    <source>
        <dbReference type="Proteomes" id="UP000186040"/>
    </source>
</evidence>
<dbReference type="RefSeq" id="WP_075972970.1">
    <property type="nucleotide sequence ID" value="NZ_MKQR01000003.1"/>
</dbReference>
<sequence>MTARAVWGAALLACFALLGALVSGAPNAVDEWFAAHLGGDYLGLPGQVAGAVSVVLGPVLPVALGVGLVVAAGIDYYAGRVWRALLLVRVLVVLIACRVVSFVKPLFGRERPRDYPDFSFPSGHVTSVAAVAFAVVLLCVALAPAKVRLAAVLGGLGVVVIAVCRVVLDVHWFTDTAGAVVGVLGAGLLASAAVGLPLRRGGVAAEGSDEVAEEA</sequence>
<dbReference type="SMART" id="SM00014">
    <property type="entry name" value="acidPPc"/>
    <property type="match status" value="1"/>
</dbReference>
<keyword evidence="5" id="KW-1185">Reference proteome</keyword>
<keyword evidence="2" id="KW-0732">Signal</keyword>
<gene>
    <name evidence="4" type="ORF">BJP25_07115</name>
</gene>
<accession>A0A1Q9LTA0</accession>
<dbReference type="InterPro" id="IPR000326">
    <property type="entry name" value="PAP2/HPO"/>
</dbReference>
<dbReference type="SUPFAM" id="SSF48317">
    <property type="entry name" value="Acid phosphatase/Vanadium-dependent haloperoxidase"/>
    <property type="match status" value="1"/>
</dbReference>
<feature type="transmembrane region" description="Helical" evidence="1">
    <location>
        <begin position="48"/>
        <end position="72"/>
    </location>
</feature>
<protein>
    <recommendedName>
        <fullName evidence="3">Phosphatidic acid phosphatase type 2/haloperoxidase domain-containing protein</fullName>
    </recommendedName>
</protein>
<dbReference type="Pfam" id="PF01569">
    <property type="entry name" value="PAP2"/>
    <property type="match status" value="1"/>
</dbReference>
<name>A0A1Q9LTA0_9PSEU</name>
<evidence type="ECO:0000256" key="2">
    <source>
        <dbReference type="SAM" id="SignalP"/>
    </source>
</evidence>
<keyword evidence="1" id="KW-0472">Membrane</keyword>
<dbReference type="Gene3D" id="1.20.144.10">
    <property type="entry name" value="Phosphatidic acid phosphatase type 2/haloperoxidase"/>
    <property type="match status" value="1"/>
</dbReference>
<evidence type="ECO:0000259" key="3">
    <source>
        <dbReference type="SMART" id="SM00014"/>
    </source>
</evidence>
<dbReference type="Proteomes" id="UP000186040">
    <property type="component" value="Unassembled WGS sequence"/>
</dbReference>
<feature type="transmembrane region" description="Helical" evidence="1">
    <location>
        <begin position="123"/>
        <end position="142"/>
    </location>
</feature>
<comment type="caution">
    <text evidence="4">The sequence shown here is derived from an EMBL/GenBank/DDBJ whole genome shotgun (WGS) entry which is preliminary data.</text>
</comment>
<organism evidence="4 5">
    <name type="scientific">Actinokineospora bangkokensis</name>
    <dbReference type="NCBI Taxonomy" id="1193682"/>
    <lineage>
        <taxon>Bacteria</taxon>
        <taxon>Bacillati</taxon>
        <taxon>Actinomycetota</taxon>
        <taxon>Actinomycetes</taxon>
        <taxon>Pseudonocardiales</taxon>
        <taxon>Pseudonocardiaceae</taxon>
        <taxon>Actinokineospora</taxon>
    </lineage>
</organism>
<feature type="transmembrane region" description="Helical" evidence="1">
    <location>
        <begin position="84"/>
        <end position="103"/>
    </location>
</feature>
<proteinExistence type="predicted"/>
<feature type="domain" description="Phosphatidic acid phosphatase type 2/haloperoxidase" evidence="3">
    <location>
        <begin position="85"/>
        <end position="190"/>
    </location>
</feature>